<dbReference type="EMBL" id="LAZR01030038">
    <property type="protein sequence ID" value="KKL57805.1"/>
    <property type="molecule type" value="Genomic_DNA"/>
</dbReference>
<organism evidence="2">
    <name type="scientific">marine sediment metagenome</name>
    <dbReference type="NCBI Taxonomy" id="412755"/>
    <lineage>
        <taxon>unclassified sequences</taxon>
        <taxon>metagenomes</taxon>
        <taxon>ecological metagenomes</taxon>
    </lineage>
</organism>
<feature type="region of interest" description="Disordered" evidence="1">
    <location>
        <begin position="395"/>
        <end position="416"/>
    </location>
</feature>
<protein>
    <recommendedName>
        <fullName evidence="3">DUF3987 domain-containing protein</fullName>
    </recommendedName>
</protein>
<comment type="caution">
    <text evidence="2">The sequence shown here is derived from an EMBL/GenBank/DDBJ whole genome shotgun (WGS) entry which is preliminary data.</text>
</comment>
<evidence type="ECO:0000256" key="1">
    <source>
        <dbReference type="SAM" id="MobiDB-lite"/>
    </source>
</evidence>
<dbReference type="AlphaFoldDB" id="A0A0F9FKN0"/>
<evidence type="ECO:0008006" key="3">
    <source>
        <dbReference type="Google" id="ProtNLM"/>
    </source>
</evidence>
<name>A0A0F9FKN0_9ZZZZ</name>
<sequence length="416" mass="47418">MLSDWLAGYIEYTKNTEPPLSYHIWVGISTIAAALERKVYMKWGHSDIYPNQYIVLIGPSGQSRKGEAVNLARNFIDHIGVNVGAQSTTQEALISKLKDSTSTYQNAQGEPKFQSALTIISDELTVLLRQKDVQLLGYMTDWYDSRPEWTYETKHQGIDRVTGVCVNLLGATAPDWLPSILPTEAVGGGWTSRVIFVVENYKGKVISNPNLFGVDEKLKKKLEHDLEQIHILRGQYEFDKEALDNYVNWYEAQERGIKKGIFPIPDPKFSGYISRRATHIKKVAMALSASRGDDLIITNEDLLRAQKILENAEKKMQRAFTGLGRARFADQTDAVLNYIMKKRTVRRSVLLREHYRDIDLWTLEQIEGVLEGMKIIKIFRIIEDNDVEYRYIGVPTEEEPLPVPEPPSPEQEPSDD</sequence>
<proteinExistence type="predicted"/>
<gene>
    <name evidence="2" type="ORF">LCGC14_2231730</name>
</gene>
<reference evidence="2" key="1">
    <citation type="journal article" date="2015" name="Nature">
        <title>Complex archaea that bridge the gap between prokaryotes and eukaryotes.</title>
        <authorList>
            <person name="Spang A."/>
            <person name="Saw J.H."/>
            <person name="Jorgensen S.L."/>
            <person name="Zaremba-Niedzwiedzka K."/>
            <person name="Martijn J."/>
            <person name="Lind A.E."/>
            <person name="van Eijk R."/>
            <person name="Schleper C."/>
            <person name="Guy L."/>
            <person name="Ettema T.J."/>
        </authorList>
    </citation>
    <scope>NUCLEOTIDE SEQUENCE</scope>
</reference>
<evidence type="ECO:0000313" key="2">
    <source>
        <dbReference type="EMBL" id="KKL57805.1"/>
    </source>
</evidence>
<feature type="compositionally biased region" description="Pro residues" evidence="1">
    <location>
        <begin position="401"/>
        <end position="410"/>
    </location>
</feature>
<accession>A0A0F9FKN0</accession>